<dbReference type="RefSeq" id="WP_138209260.1">
    <property type="nucleotide sequence ID" value="NZ_CBCRUQ010000008.1"/>
</dbReference>
<accession>A0A4U9QZ39</accession>
<dbReference type="KEGG" id="hhw:NCTC503_00460"/>
<sequence>MEYLTLQTGHLLTIIIPLQLIINRIIGYIKVFHSKKVEKIFKIIDVIFAIIATLIFYKLHYGEYFCGI</sequence>
<evidence type="ECO:0000313" key="3">
    <source>
        <dbReference type="Proteomes" id="UP000308489"/>
    </source>
</evidence>
<protein>
    <submittedName>
        <fullName evidence="2">Uncharacterized protein</fullName>
    </submittedName>
</protein>
<keyword evidence="3" id="KW-1185">Reference proteome</keyword>
<dbReference type="EMBL" id="LR590481">
    <property type="protein sequence ID" value="VTQ84005.1"/>
    <property type="molecule type" value="Genomic_DNA"/>
</dbReference>
<gene>
    <name evidence="2" type="ORF">NCTC503_00460</name>
</gene>
<dbReference type="AlphaFoldDB" id="A0A4U9QZ39"/>
<feature type="transmembrane region" description="Helical" evidence="1">
    <location>
        <begin position="43"/>
        <end position="61"/>
    </location>
</feature>
<reference evidence="2 3" key="1">
    <citation type="submission" date="2019-05" db="EMBL/GenBank/DDBJ databases">
        <authorList>
            <consortium name="Pathogen Informatics"/>
        </authorList>
    </citation>
    <scope>NUCLEOTIDE SEQUENCE [LARGE SCALE GENOMIC DNA]</scope>
    <source>
        <strain evidence="2 3">NCTC503</strain>
    </source>
</reference>
<organism evidence="2 3">
    <name type="scientific">Hathewaya histolytica</name>
    <name type="common">Clostridium histolyticum</name>
    <dbReference type="NCBI Taxonomy" id="1498"/>
    <lineage>
        <taxon>Bacteria</taxon>
        <taxon>Bacillati</taxon>
        <taxon>Bacillota</taxon>
        <taxon>Clostridia</taxon>
        <taxon>Eubacteriales</taxon>
        <taxon>Clostridiaceae</taxon>
        <taxon>Hathewaya</taxon>
    </lineage>
</organism>
<keyword evidence="1" id="KW-1133">Transmembrane helix</keyword>
<proteinExistence type="predicted"/>
<keyword evidence="1" id="KW-0472">Membrane</keyword>
<evidence type="ECO:0000256" key="1">
    <source>
        <dbReference type="SAM" id="Phobius"/>
    </source>
</evidence>
<name>A0A4U9QZ39_HATHI</name>
<keyword evidence="1" id="KW-0812">Transmembrane</keyword>
<dbReference type="Proteomes" id="UP000308489">
    <property type="component" value="Chromosome 1"/>
</dbReference>
<feature type="transmembrane region" description="Helical" evidence="1">
    <location>
        <begin position="12"/>
        <end position="31"/>
    </location>
</feature>
<evidence type="ECO:0000313" key="2">
    <source>
        <dbReference type="EMBL" id="VTQ84005.1"/>
    </source>
</evidence>